<feature type="signal peptide" evidence="3">
    <location>
        <begin position="1"/>
        <end position="35"/>
    </location>
</feature>
<dbReference type="AlphaFoldDB" id="B2FSX7"/>
<dbReference type="PANTHER" id="PTHR13966:SF5">
    <property type="entry name" value="ENDONUCLEASE G, MITOCHONDRIAL"/>
    <property type="match status" value="1"/>
</dbReference>
<keyword evidence="7" id="KW-1185">Reference proteome</keyword>
<dbReference type="Proteomes" id="UP000008840">
    <property type="component" value="Chromosome"/>
</dbReference>
<dbReference type="InterPro" id="IPR040255">
    <property type="entry name" value="Non-specific_endonuclease"/>
</dbReference>
<dbReference type="Gene3D" id="3.40.570.10">
    <property type="entry name" value="Extracellular Endonuclease, subunit A"/>
    <property type="match status" value="1"/>
</dbReference>
<keyword evidence="3" id="KW-0732">Signal</keyword>
<feature type="active site" description="Proton acceptor" evidence="1">
    <location>
        <position position="106"/>
    </location>
</feature>
<keyword evidence="6" id="KW-0255">Endonuclease</keyword>
<dbReference type="KEGG" id="sml:Smlt2611"/>
<dbReference type="InterPro" id="IPR001604">
    <property type="entry name" value="Endo_G_ENPP1-like_dom"/>
</dbReference>
<dbReference type="GO" id="GO:0003676">
    <property type="term" value="F:nucleic acid binding"/>
    <property type="evidence" value="ECO:0007669"/>
    <property type="project" value="InterPro"/>
</dbReference>
<dbReference type="GO" id="GO:0016787">
    <property type="term" value="F:hydrolase activity"/>
    <property type="evidence" value="ECO:0007669"/>
    <property type="project" value="InterPro"/>
</dbReference>
<keyword evidence="6" id="KW-0378">Hydrolase</keyword>
<evidence type="ECO:0000259" key="4">
    <source>
        <dbReference type="SMART" id="SM00477"/>
    </source>
</evidence>
<dbReference type="SMART" id="SM00477">
    <property type="entry name" value="NUC"/>
    <property type="match status" value="1"/>
</dbReference>
<dbReference type="eggNOG" id="COG1864">
    <property type="taxonomic scope" value="Bacteria"/>
</dbReference>
<dbReference type="InterPro" id="IPR044929">
    <property type="entry name" value="DNA/RNA_non-sp_Endonuclease_sf"/>
</dbReference>
<evidence type="ECO:0000313" key="6">
    <source>
        <dbReference type="EMBL" id="CAQ46087.1"/>
    </source>
</evidence>
<keyword evidence="2" id="KW-0479">Metal-binding</keyword>
<feature type="domain" description="DNA/RNA non-specific endonuclease/pyrophosphatase/phosphodiesterase" evidence="5">
    <location>
        <begin position="41"/>
        <end position="240"/>
    </location>
</feature>
<feature type="domain" description="ENPP1-3/EXOG-like endonuclease/phosphodiesterase" evidence="4">
    <location>
        <begin position="42"/>
        <end position="240"/>
    </location>
</feature>
<evidence type="ECO:0000259" key="5">
    <source>
        <dbReference type="SMART" id="SM00892"/>
    </source>
</evidence>
<dbReference type="GO" id="GO:0046872">
    <property type="term" value="F:metal ion binding"/>
    <property type="evidence" value="ECO:0007669"/>
    <property type="project" value="UniProtKB-KW"/>
</dbReference>
<dbReference type="SMART" id="SM00892">
    <property type="entry name" value="Endonuclease_NS"/>
    <property type="match status" value="1"/>
</dbReference>
<dbReference type="Pfam" id="PF01223">
    <property type="entry name" value="Endonuclease_NS"/>
    <property type="match status" value="1"/>
</dbReference>
<dbReference type="EMBL" id="AM743169">
    <property type="protein sequence ID" value="CAQ46087.1"/>
    <property type="molecule type" value="Genomic_DNA"/>
</dbReference>
<evidence type="ECO:0000256" key="3">
    <source>
        <dbReference type="SAM" id="SignalP"/>
    </source>
</evidence>
<dbReference type="EnsemblBacteria" id="CAQ46087">
    <property type="protein sequence ID" value="CAQ46087"/>
    <property type="gene ID" value="Smlt2611"/>
</dbReference>
<evidence type="ECO:0000313" key="7">
    <source>
        <dbReference type="Proteomes" id="UP000008840"/>
    </source>
</evidence>
<evidence type="ECO:0000256" key="1">
    <source>
        <dbReference type="PIRSR" id="PIRSR640255-1"/>
    </source>
</evidence>
<dbReference type="InterPro" id="IPR044925">
    <property type="entry name" value="His-Me_finger_sf"/>
</dbReference>
<accession>B2FSX7</accession>
<gene>
    <name evidence="6" type="ordered locus">Smlt2611</name>
</gene>
<evidence type="ECO:0000256" key="2">
    <source>
        <dbReference type="PIRSR" id="PIRSR640255-2"/>
    </source>
</evidence>
<dbReference type="PANTHER" id="PTHR13966">
    <property type="entry name" value="ENDONUCLEASE RELATED"/>
    <property type="match status" value="1"/>
</dbReference>
<dbReference type="InterPro" id="IPR020821">
    <property type="entry name" value="ENPP1-3/EXOG-like_nuc-like"/>
</dbReference>
<keyword evidence="6" id="KW-0540">Nuclease</keyword>
<dbReference type="SUPFAM" id="SSF54060">
    <property type="entry name" value="His-Me finger endonucleases"/>
    <property type="match status" value="1"/>
</dbReference>
<feature type="binding site" evidence="2">
    <location>
        <position position="137"/>
    </location>
    <ligand>
        <name>Mg(2+)</name>
        <dbReference type="ChEBI" id="CHEBI:18420"/>
        <note>catalytic</note>
    </ligand>
</feature>
<feature type="chain" id="PRO_5002777687" evidence="3">
    <location>
        <begin position="36"/>
        <end position="260"/>
    </location>
</feature>
<reference evidence="6 7" key="1">
    <citation type="journal article" date="2008" name="Genome Biol.">
        <title>The complete genome, comparative and functional analysis of Stenotrophomonas maltophilia reveals an organism heavily shielded by drug resistance determinants.</title>
        <authorList>
            <person name="Crossman L.C."/>
            <person name="Gould V.C."/>
            <person name="Dow J.M."/>
            <person name="Vernikos G.S."/>
            <person name="Okazaki A."/>
            <person name="Sebaihia M."/>
            <person name="Saunders D."/>
            <person name="Arrowsmith C."/>
            <person name="Carver T."/>
            <person name="Peters N."/>
            <person name="Adlem E."/>
            <person name="Kerhornou A."/>
            <person name="Lord A."/>
            <person name="Murphy L."/>
            <person name="Seeger K."/>
            <person name="Squares R."/>
            <person name="Rutter S."/>
            <person name="Quail M.A."/>
            <person name="Rajandream M.A."/>
            <person name="Harris D."/>
            <person name="Churcher C."/>
            <person name="Bentley S.D."/>
            <person name="Parkhill J."/>
            <person name="Thomson N.R."/>
            <person name="Avison M.B."/>
        </authorList>
    </citation>
    <scope>NUCLEOTIDE SEQUENCE [LARGE SCALE GENOMIC DNA]</scope>
    <source>
        <strain evidence="6 7">K279a</strain>
    </source>
</reference>
<proteinExistence type="predicted"/>
<dbReference type="HOGENOM" id="CLU_1098174_0_0_6"/>
<dbReference type="GO" id="GO:0004519">
    <property type="term" value="F:endonuclease activity"/>
    <property type="evidence" value="ECO:0007669"/>
    <property type="project" value="UniProtKB-KW"/>
</dbReference>
<protein>
    <submittedName>
        <fullName evidence="6">Endonuclease</fullName>
    </submittedName>
</protein>
<sequence>MADGCALNFCWRTAMRLASFFFAFVLSAFAGAAQAQVVTLNKGGFVLTYDCSIHSATRYEYTLTADTGSAARPSSFYKDPDLPAGCLGQTSTASYASITSGYDRGHLVTSNHMDYNATYIRRANYMTNIVPQVSSFNQGIWVKAENVAECYRDIAPVDVYGGVVYGDASNDYFLSSHGIPTPEFFWKTIITRDPNTGTAKAISWIIPNEANLGSLDSYLVTIADLEELLGASYVAINAPASLKNMLPPSTWPQPAGCDLG</sequence>
<name>B2FSX7_STRMK</name>
<organism evidence="6 7">
    <name type="scientific">Stenotrophomonas maltophilia (strain K279a)</name>
    <dbReference type="NCBI Taxonomy" id="522373"/>
    <lineage>
        <taxon>Bacteria</taxon>
        <taxon>Pseudomonadati</taxon>
        <taxon>Pseudomonadota</taxon>
        <taxon>Gammaproteobacteria</taxon>
        <taxon>Lysobacterales</taxon>
        <taxon>Lysobacteraceae</taxon>
        <taxon>Stenotrophomonas</taxon>
        <taxon>Stenotrophomonas maltophilia group</taxon>
    </lineage>
</organism>